<dbReference type="SMART" id="SM01381">
    <property type="entry name" value="7TM_GPCR_Srsx"/>
    <property type="match status" value="1"/>
</dbReference>
<dbReference type="CDD" id="cd00637">
    <property type="entry name" value="7tm_classA_rhodopsin-like"/>
    <property type="match status" value="1"/>
</dbReference>
<evidence type="ECO:0000256" key="1">
    <source>
        <dbReference type="ARBA" id="ARBA00004370"/>
    </source>
</evidence>
<comment type="subcellular location">
    <subcellularLocation>
        <location evidence="1">Membrane</location>
    </subcellularLocation>
</comment>
<feature type="transmembrane region" description="Helical" evidence="5">
    <location>
        <begin position="251"/>
        <end position="274"/>
    </location>
</feature>
<dbReference type="InterPro" id="IPR017452">
    <property type="entry name" value="GPCR_Rhodpsn_7TM"/>
</dbReference>
<evidence type="ECO:0000256" key="3">
    <source>
        <dbReference type="ARBA" id="ARBA00022989"/>
    </source>
</evidence>
<evidence type="ECO:0000256" key="4">
    <source>
        <dbReference type="ARBA" id="ARBA00023136"/>
    </source>
</evidence>
<sequence>MDENYSHDLLIILIQQSISIVGIILNLTVVWVTYKHKNLQSSYGLLLSINCFCDAILESGTFLPTFLVLIHTKIPITYCSFATSWQNIAFAINSNFNMLFISIDRIVSLLFPIFYRFVLKKGAFKYVAVLNTVSLTYCFIFMIIGFNYALENPDIKVYCNTPEQIGGDILSFAMYMSIAIILATLFNYIVIGIIIKLWQSGDSNFQRLQTQRIYKSLVVILFIIVFFTLAGVVCSQFVIPLLSNDPEMSFLYFRLFAQLITISGAINAPVLYFCSSEYRTALNKEFPWIPKLFKRMPIIYPSSSIVTNVQVVTTIYPRQNPLRNKMME</sequence>
<evidence type="ECO:0000313" key="8">
    <source>
        <dbReference type="Proteomes" id="UP000580250"/>
    </source>
</evidence>
<feature type="transmembrane region" description="Helical" evidence="5">
    <location>
        <begin position="46"/>
        <end position="70"/>
    </location>
</feature>
<dbReference type="AlphaFoldDB" id="A0A6V7VYI4"/>
<feature type="transmembrane region" description="Helical" evidence="5">
    <location>
        <begin position="169"/>
        <end position="195"/>
    </location>
</feature>
<accession>A0A6V7VYI4</accession>
<name>A0A6V7VYI4_MELEN</name>
<keyword evidence="4 5" id="KW-0472">Membrane</keyword>
<keyword evidence="3 5" id="KW-1133">Transmembrane helix</keyword>
<dbReference type="InterPro" id="IPR019424">
    <property type="entry name" value="7TM_GPCR_Srsx"/>
</dbReference>
<protein>
    <recommendedName>
        <fullName evidence="6">G-protein coupled receptors family 1 profile domain-containing protein</fullName>
    </recommendedName>
</protein>
<feature type="transmembrane region" description="Helical" evidence="5">
    <location>
        <begin position="126"/>
        <end position="149"/>
    </location>
</feature>
<dbReference type="GO" id="GO:0004930">
    <property type="term" value="F:G protein-coupled receptor activity"/>
    <property type="evidence" value="ECO:0007669"/>
    <property type="project" value="InterPro"/>
</dbReference>
<dbReference type="GO" id="GO:0016020">
    <property type="term" value="C:membrane"/>
    <property type="evidence" value="ECO:0007669"/>
    <property type="project" value="UniProtKB-SubCell"/>
</dbReference>
<reference evidence="7 8" key="1">
    <citation type="submission" date="2020-08" db="EMBL/GenBank/DDBJ databases">
        <authorList>
            <person name="Koutsovoulos G."/>
            <person name="Danchin GJ E."/>
        </authorList>
    </citation>
    <scope>NUCLEOTIDE SEQUENCE [LARGE SCALE GENOMIC DNA]</scope>
</reference>
<comment type="caution">
    <text evidence="7">The sequence shown here is derived from an EMBL/GenBank/DDBJ whole genome shotgun (WGS) entry which is preliminary data.</text>
</comment>
<dbReference type="InterPro" id="IPR000276">
    <property type="entry name" value="GPCR_Rhodpsn"/>
</dbReference>
<feature type="transmembrane region" description="Helical" evidence="5">
    <location>
        <begin position="216"/>
        <end position="239"/>
    </location>
</feature>
<evidence type="ECO:0000256" key="5">
    <source>
        <dbReference type="SAM" id="Phobius"/>
    </source>
</evidence>
<dbReference type="PROSITE" id="PS50262">
    <property type="entry name" value="G_PROTEIN_RECEP_F1_2"/>
    <property type="match status" value="1"/>
</dbReference>
<dbReference type="Proteomes" id="UP000580250">
    <property type="component" value="Unassembled WGS sequence"/>
</dbReference>
<evidence type="ECO:0000313" key="7">
    <source>
        <dbReference type="EMBL" id="CAD2179428.1"/>
    </source>
</evidence>
<dbReference type="EMBL" id="CAJEWN010000343">
    <property type="protein sequence ID" value="CAD2179428.1"/>
    <property type="molecule type" value="Genomic_DNA"/>
</dbReference>
<gene>
    <name evidence="7" type="ORF">MENT_LOCUS31430</name>
</gene>
<dbReference type="OrthoDB" id="5820127at2759"/>
<organism evidence="7 8">
    <name type="scientific">Meloidogyne enterolobii</name>
    <name type="common">Root-knot nematode worm</name>
    <name type="synonym">Meloidogyne mayaguensis</name>
    <dbReference type="NCBI Taxonomy" id="390850"/>
    <lineage>
        <taxon>Eukaryota</taxon>
        <taxon>Metazoa</taxon>
        <taxon>Ecdysozoa</taxon>
        <taxon>Nematoda</taxon>
        <taxon>Chromadorea</taxon>
        <taxon>Rhabditida</taxon>
        <taxon>Tylenchina</taxon>
        <taxon>Tylenchomorpha</taxon>
        <taxon>Tylenchoidea</taxon>
        <taxon>Meloidogynidae</taxon>
        <taxon>Meloidogyninae</taxon>
        <taxon>Meloidogyne</taxon>
    </lineage>
</organism>
<dbReference type="Gene3D" id="1.20.1070.10">
    <property type="entry name" value="Rhodopsin 7-helix transmembrane proteins"/>
    <property type="match status" value="1"/>
</dbReference>
<dbReference type="Pfam" id="PF10320">
    <property type="entry name" value="7TM_GPCR_Srsx"/>
    <property type="match status" value="1"/>
</dbReference>
<keyword evidence="2 5" id="KW-0812">Transmembrane</keyword>
<feature type="transmembrane region" description="Helical" evidence="5">
    <location>
        <begin position="90"/>
        <end position="114"/>
    </location>
</feature>
<dbReference type="PANTHER" id="PTHR23360">
    <property type="entry name" value="G-PROTEIN COUPLED RECEPTORS FAMILY 1 PROFILE DOMAIN-CONTAINING PROTEIN-RELATED"/>
    <property type="match status" value="1"/>
</dbReference>
<feature type="transmembrane region" description="Helical" evidence="5">
    <location>
        <begin position="12"/>
        <end position="34"/>
    </location>
</feature>
<feature type="domain" description="G-protein coupled receptors family 1 profile" evidence="6">
    <location>
        <begin position="25"/>
        <end position="272"/>
    </location>
</feature>
<dbReference type="SUPFAM" id="SSF81321">
    <property type="entry name" value="Family A G protein-coupled receptor-like"/>
    <property type="match status" value="1"/>
</dbReference>
<evidence type="ECO:0000256" key="2">
    <source>
        <dbReference type="ARBA" id="ARBA00022692"/>
    </source>
</evidence>
<proteinExistence type="predicted"/>
<evidence type="ECO:0000259" key="6">
    <source>
        <dbReference type="PROSITE" id="PS50262"/>
    </source>
</evidence>
<dbReference type="InterPro" id="IPR047130">
    <property type="entry name" value="7TM_GPCR_Srsx_nematod"/>
</dbReference>